<keyword evidence="3" id="KW-1133">Transmembrane helix</keyword>
<feature type="transmembrane region" description="Helical" evidence="3">
    <location>
        <begin position="64"/>
        <end position="90"/>
    </location>
</feature>
<dbReference type="SMART" id="SM00267">
    <property type="entry name" value="GGDEF"/>
    <property type="match status" value="1"/>
</dbReference>
<protein>
    <recommendedName>
        <fullName evidence="1">diguanylate cyclase</fullName>
        <ecNumber evidence="1">2.7.7.65</ecNumber>
    </recommendedName>
</protein>
<feature type="transmembrane region" description="Helical" evidence="3">
    <location>
        <begin position="31"/>
        <end position="52"/>
    </location>
</feature>
<dbReference type="PROSITE" id="PS50887">
    <property type="entry name" value="GGDEF"/>
    <property type="match status" value="1"/>
</dbReference>
<dbReference type="InterPro" id="IPR000160">
    <property type="entry name" value="GGDEF_dom"/>
</dbReference>
<accession>A0ABQ5TW87</accession>
<sequence length="336" mass="37759">MEGVSVDIISALFDGSFMPHGHCLKWQADLLFLHVVGDTLTVIAYFLIPIALIQLVRKRDDLAFNWIFVMFAAFIFLCGVTHLMALINIWHGYYFLSGLSKLATGIVSIMTTVMIVYLLPKVIAIPSNKDFKVKNEQLLLVQKELLAANQLLEQRVEARTKELEKLARTDALTGVLNRGGLINNLTDEIDRSVRYKHPLSLLMIDLDHFKHVNDQFGHQRGDTVLIEAVNIVSKASRHSDTLGRYGGEEFLLLLPETNVTEAKILAERIRQDIEQHPFCQDEGLNISLTCSIGVTEYEAGQTQSKLLQTVDRLLYSAKNSGRNRVTVNDDIAAKDP</sequence>
<dbReference type="InterPro" id="IPR043128">
    <property type="entry name" value="Rev_trsase/Diguanyl_cyclase"/>
</dbReference>
<keyword evidence="6" id="KW-1185">Reference proteome</keyword>
<evidence type="ECO:0000256" key="2">
    <source>
        <dbReference type="ARBA" id="ARBA00034247"/>
    </source>
</evidence>
<evidence type="ECO:0000313" key="6">
    <source>
        <dbReference type="Proteomes" id="UP001161423"/>
    </source>
</evidence>
<dbReference type="InterPro" id="IPR050469">
    <property type="entry name" value="Diguanylate_Cyclase"/>
</dbReference>
<comment type="catalytic activity">
    <reaction evidence="2">
        <text>2 GTP = 3',3'-c-di-GMP + 2 diphosphate</text>
        <dbReference type="Rhea" id="RHEA:24898"/>
        <dbReference type="ChEBI" id="CHEBI:33019"/>
        <dbReference type="ChEBI" id="CHEBI:37565"/>
        <dbReference type="ChEBI" id="CHEBI:58805"/>
        <dbReference type="EC" id="2.7.7.65"/>
    </reaction>
</comment>
<gene>
    <name evidence="5" type="ORF">GCM10007891_22900</name>
</gene>
<reference evidence="5" key="1">
    <citation type="journal article" date="2014" name="Int. J. Syst. Evol. Microbiol.">
        <title>Complete genome of a new Firmicutes species belonging to the dominant human colonic microbiota ('Ruminococcus bicirculans') reveals two chromosomes and a selective capacity to utilize plant glucans.</title>
        <authorList>
            <consortium name="NISC Comparative Sequencing Program"/>
            <person name="Wegmann U."/>
            <person name="Louis P."/>
            <person name="Goesmann A."/>
            <person name="Henrissat B."/>
            <person name="Duncan S.H."/>
            <person name="Flint H.J."/>
        </authorList>
    </citation>
    <scope>NUCLEOTIDE SEQUENCE</scope>
    <source>
        <strain evidence="5">NBRC 102424</strain>
    </source>
</reference>
<dbReference type="InterPro" id="IPR029787">
    <property type="entry name" value="Nucleotide_cyclase"/>
</dbReference>
<keyword evidence="3" id="KW-0812">Transmembrane</keyword>
<dbReference type="SUPFAM" id="SSF55073">
    <property type="entry name" value="Nucleotide cyclase"/>
    <property type="match status" value="1"/>
</dbReference>
<keyword evidence="3" id="KW-0472">Membrane</keyword>
<dbReference type="EC" id="2.7.7.65" evidence="1"/>
<dbReference type="Gene3D" id="3.30.70.270">
    <property type="match status" value="1"/>
</dbReference>
<comment type="caution">
    <text evidence="5">The sequence shown here is derived from an EMBL/GenBank/DDBJ whole genome shotgun (WGS) entry which is preliminary data.</text>
</comment>
<dbReference type="Proteomes" id="UP001161423">
    <property type="component" value="Unassembled WGS sequence"/>
</dbReference>
<feature type="transmembrane region" description="Helical" evidence="3">
    <location>
        <begin position="102"/>
        <end position="119"/>
    </location>
</feature>
<reference evidence="5" key="2">
    <citation type="submission" date="2023-01" db="EMBL/GenBank/DDBJ databases">
        <title>Draft genome sequence of Methylophaga thalassica strain NBRC 102424.</title>
        <authorList>
            <person name="Sun Q."/>
            <person name="Mori K."/>
        </authorList>
    </citation>
    <scope>NUCLEOTIDE SEQUENCE</scope>
    <source>
        <strain evidence="5">NBRC 102424</strain>
    </source>
</reference>
<dbReference type="PANTHER" id="PTHR45138">
    <property type="entry name" value="REGULATORY COMPONENTS OF SENSORY TRANSDUCTION SYSTEM"/>
    <property type="match status" value="1"/>
</dbReference>
<evidence type="ECO:0000259" key="4">
    <source>
        <dbReference type="PROSITE" id="PS50887"/>
    </source>
</evidence>
<evidence type="ECO:0000256" key="3">
    <source>
        <dbReference type="SAM" id="Phobius"/>
    </source>
</evidence>
<evidence type="ECO:0000313" key="5">
    <source>
        <dbReference type="EMBL" id="GLQ00437.1"/>
    </source>
</evidence>
<dbReference type="PANTHER" id="PTHR45138:SF9">
    <property type="entry name" value="DIGUANYLATE CYCLASE DGCM-RELATED"/>
    <property type="match status" value="1"/>
</dbReference>
<feature type="domain" description="GGDEF" evidence="4">
    <location>
        <begin position="197"/>
        <end position="330"/>
    </location>
</feature>
<dbReference type="NCBIfam" id="TIGR00254">
    <property type="entry name" value="GGDEF"/>
    <property type="match status" value="1"/>
</dbReference>
<name>A0ABQ5TW87_9GAMM</name>
<proteinExistence type="predicted"/>
<evidence type="ECO:0000256" key="1">
    <source>
        <dbReference type="ARBA" id="ARBA00012528"/>
    </source>
</evidence>
<dbReference type="CDD" id="cd01949">
    <property type="entry name" value="GGDEF"/>
    <property type="match status" value="1"/>
</dbReference>
<dbReference type="Pfam" id="PF00990">
    <property type="entry name" value="GGDEF"/>
    <property type="match status" value="1"/>
</dbReference>
<dbReference type="InterPro" id="IPR058544">
    <property type="entry name" value="ETR1_N"/>
</dbReference>
<organism evidence="5 6">
    <name type="scientific">Methylophaga thalassica</name>
    <dbReference type="NCBI Taxonomy" id="40223"/>
    <lineage>
        <taxon>Bacteria</taxon>
        <taxon>Pseudomonadati</taxon>
        <taxon>Pseudomonadota</taxon>
        <taxon>Gammaproteobacteria</taxon>
        <taxon>Thiotrichales</taxon>
        <taxon>Piscirickettsiaceae</taxon>
        <taxon>Methylophaga</taxon>
    </lineage>
</organism>
<dbReference type="Pfam" id="PF25487">
    <property type="entry name" value="ETR1_N"/>
    <property type="match status" value="1"/>
</dbReference>
<dbReference type="EMBL" id="BSND01000006">
    <property type="protein sequence ID" value="GLQ00437.1"/>
    <property type="molecule type" value="Genomic_DNA"/>
</dbReference>